<dbReference type="RefSeq" id="YP_004322484.1">
    <property type="nucleotide sequence ID" value="NC_015280.1"/>
</dbReference>
<dbReference type="EMBL" id="GU071101">
    <property type="protein sequence ID" value="ADO98683.1"/>
    <property type="molecule type" value="Genomic_DNA"/>
</dbReference>
<organism evidence="1 2">
    <name type="scientific">Prochlorococcus phage P-HM1</name>
    <dbReference type="NCBI Taxonomy" id="445700"/>
    <lineage>
        <taxon>Viruses</taxon>
        <taxon>Duplodnaviria</taxon>
        <taxon>Heunggongvirae</taxon>
        <taxon>Uroviricota</taxon>
        <taxon>Caudoviricetes</taxon>
        <taxon>Eurybiavirus</taxon>
        <taxon>Eurybiavirus PHM2</taxon>
    </lineage>
</organism>
<evidence type="ECO:0000313" key="2">
    <source>
        <dbReference type="Proteomes" id="UP000006530"/>
    </source>
</evidence>
<accession>E3SMP0</accession>
<name>E3SMP0_9CAUD</name>
<dbReference type="OrthoDB" id="20807at10239"/>
<evidence type="ECO:0000313" key="1">
    <source>
        <dbReference type="EMBL" id="ADO98683.1"/>
    </source>
</evidence>
<sequence>MATRSRIGYVLKDDSIVSVYHHWDGYPEWLGNILNKHYNEDSKVRELIDGGDMSSCYSDNEYDEEKQEFVKGDPRPVYYSERGEDCPPKHFQTLSDLADYDCGEEFLYLWFMNTWNCYAYKKTYDKEYNVLGTTLSPVIIPDNEATAGGVTV</sequence>
<keyword evidence="2" id="KW-1185">Reference proteome</keyword>
<proteinExistence type="predicted"/>
<protein>
    <submittedName>
        <fullName evidence="1">Uncharacterized protein</fullName>
    </submittedName>
</protein>
<reference evidence="1 2" key="1">
    <citation type="journal article" date="2010" name="Environ. Microbiol.">
        <title>Genomic analysis of oceanic cyanobacterial myoviruses compared with T4-like myoviruses from diverse hosts and environments.</title>
        <authorList>
            <person name="Sullivan M.B."/>
            <person name="Huang K.H."/>
            <person name="Ignacio-Espinoza J.C."/>
            <person name="Berlin A.M."/>
            <person name="Kelly L."/>
            <person name="Weigele P.R."/>
            <person name="DeFrancesco A.S."/>
            <person name="Kern S.E."/>
            <person name="Thompson L.R."/>
            <person name="Young S."/>
            <person name="Yandava C."/>
            <person name="Fu R."/>
            <person name="Krastins B."/>
            <person name="Chase M."/>
            <person name="Sarracino D."/>
            <person name="Osburne M.S."/>
            <person name="Henn M.R."/>
            <person name="Chisholm S.W."/>
        </authorList>
    </citation>
    <scope>NUCLEOTIDE SEQUENCE [LARGE SCALE GENOMIC DNA]</scope>
    <source>
        <strain evidence="1">M4-247</strain>
    </source>
</reference>
<gene>
    <name evidence="1" type="ORF">PHM1_059</name>
</gene>
<dbReference type="KEGG" id="vg:10326972"/>
<dbReference type="GeneID" id="10326972"/>
<dbReference type="Proteomes" id="UP000006530">
    <property type="component" value="Segment"/>
</dbReference>